<dbReference type="RefSeq" id="WP_209816717.1">
    <property type="nucleotide sequence ID" value="NZ_JAVDTL010000001.1"/>
</dbReference>
<keyword evidence="1" id="KW-0732">Signal</keyword>
<dbReference type="PROSITE" id="PS51318">
    <property type="entry name" value="TAT"/>
    <property type="match status" value="1"/>
</dbReference>
<name>A0AAJ2EZD4_ACIDE</name>
<evidence type="ECO:0000313" key="5">
    <source>
        <dbReference type="Proteomes" id="UP001249076"/>
    </source>
</evidence>
<dbReference type="GO" id="GO:0016209">
    <property type="term" value="F:antioxidant activity"/>
    <property type="evidence" value="ECO:0007669"/>
    <property type="project" value="InterPro"/>
</dbReference>
<accession>A0AAJ2EZD4</accession>
<dbReference type="PROSITE" id="PS51352">
    <property type="entry name" value="THIOREDOXIN_2"/>
    <property type="match status" value="1"/>
</dbReference>
<dbReference type="GO" id="GO:0016853">
    <property type="term" value="F:isomerase activity"/>
    <property type="evidence" value="ECO:0007669"/>
    <property type="project" value="UniProtKB-KW"/>
</dbReference>
<dbReference type="EMBL" id="JAVDTL010000001">
    <property type="protein sequence ID" value="MDR6765077.1"/>
    <property type="molecule type" value="Genomic_DNA"/>
</dbReference>
<keyword evidence="5" id="KW-1185">Reference proteome</keyword>
<feature type="signal peptide" evidence="1">
    <location>
        <begin position="1"/>
        <end position="32"/>
    </location>
</feature>
<dbReference type="InterPro" id="IPR013766">
    <property type="entry name" value="Thioredoxin_domain"/>
</dbReference>
<proteinExistence type="predicted"/>
<evidence type="ECO:0000259" key="2">
    <source>
        <dbReference type="PROSITE" id="PS51352"/>
    </source>
</evidence>
<feature type="domain" description="Thioredoxin" evidence="2">
    <location>
        <begin position="45"/>
        <end position="190"/>
    </location>
</feature>
<keyword evidence="3" id="KW-0413">Isomerase</keyword>
<evidence type="ECO:0000313" key="6">
    <source>
        <dbReference type="Proteomes" id="UP001253458"/>
    </source>
</evidence>
<gene>
    <name evidence="3" type="ORF">J2W88_000335</name>
    <name evidence="4" type="ORF">J2W93_000335</name>
</gene>
<evidence type="ECO:0000313" key="3">
    <source>
        <dbReference type="EMBL" id="MDR6765077.1"/>
    </source>
</evidence>
<protein>
    <submittedName>
        <fullName evidence="3">Thiol-disulfide isomerase/thioredoxin</fullName>
    </submittedName>
</protein>
<dbReference type="CDD" id="cd03012">
    <property type="entry name" value="TlpA_like_DipZ_like"/>
    <property type="match status" value="1"/>
</dbReference>
<dbReference type="SUPFAM" id="SSF52833">
    <property type="entry name" value="Thioredoxin-like"/>
    <property type="match status" value="1"/>
</dbReference>
<dbReference type="Gene3D" id="3.40.30.10">
    <property type="entry name" value="Glutaredoxin"/>
    <property type="match status" value="1"/>
</dbReference>
<comment type="caution">
    <text evidence="3">The sequence shown here is derived from an EMBL/GenBank/DDBJ whole genome shotgun (WGS) entry which is preliminary data.</text>
</comment>
<feature type="chain" id="PRO_5042539416" evidence="1">
    <location>
        <begin position="33"/>
        <end position="193"/>
    </location>
</feature>
<organism evidence="3 6">
    <name type="scientific">Acidovorax delafieldii</name>
    <name type="common">Pseudomonas delafieldii</name>
    <dbReference type="NCBI Taxonomy" id="47920"/>
    <lineage>
        <taxon>Bacteria</taxon>
        <taxon>Pseudomonadati</taxon>
        <taxon>Pseudomonadota</taxon>
        <taxon>Betaproteobacteria</taxon>
        <taxon>Burkholderiales</taxon>
        <taxon>Comamonadaceae</taxon>
        <taxon>Acidovorax</taxon>
    </lineage>
</organism>
<evidence type="ECO:0000313" key="4">
    <source>
        <dbReference type="EMBL" id="MDR6835514.1"/>
    </source>
</evidence>
<dbReference type="InterPro" id="IPR036249">
    <property type="entry name" value="Thioredoxin-like_sf"/>
</dbReference>
<dbReference type="InterPro" id="IPR050553">
    <property type="entry name" value="Thioredoxin_ResA/DsbE_sf"/>
</dbReference>
<dbReference type="PANTHER" id="PTHR42852:SF13">
    <property type="entry name" value="PROTEIN DIPZ"/>
    <property type="match status" value="1"/>
</dbReference>
<evidence type="ECO:0000256" key="1">
    <source>
        <dbReference type="SAM" id="SignalP"/>
    </source>
</evidence>
<dbReference type="PANTHER" id="PTHR42852">
    <property type="entry name" value="THIOL:DISULFIDE INTERCHANGE PROTEIN DSBE"/>
    <property type="match status" value="1"/>
</dbReference>
<sequence length="193" mass="21384">MTLHPSSPRFSERRAFLASMAAALAATGLAYAAGPSSPASPAAALPDLGAAPEFTGIERWLNSEPLSLAQLRGRVVLVDFWTYACINCIRTLPHVNRWAEQYTPQGLTVVGVHTPEFPFERPTANVEAAMRRHGVKHPVAQDNRYGTWKAYSNQYWPATYLIDAQGRIRYKHFGEGEYERTEGVIRTLLAARG</sequence>
<dbReference type="AlphaFoldDB" id="A0AAJ2EZD4"/>
<dbReference type="EMBL" id="JAVDTS010000001">
    <property type="protein sequence ID" value="MDR6835514.1"/>
    <property type="molecule type" value="Genomic_DNA"/>
</dbReference>
<dbReference type="Proteomes" id="UP001253458">
    <property type="component" value="Unassembled WGS sequence"/>
</dbReference>
<dbReference type="InterPro" id="IPR006311">
    <property type="entry name" value="TAT_signal"/>
</dbReference>
<dbReference type="GO" id="GO:0016491">
    <property type="term" value="F:oxidoreductase activity"/>
    <property type="evidence" value="ECO:0007669"/>
    <property type="project" value="InterPro"/>
</dbReference>
<reference evidence="3 5" key="1">
    <citation type="submission" date="2023-07" db="EMBL/GenBank/DDBJ databases">
        <title>Sorghum-associated microbial communities from plants grown in Nebraska, USA.</title>
        <authorList>
            <person name="Schachtman D."/>
        </authorList>
    </citation>
    <scope>NUCLEOTIDE SEQUENCE</scope>
    <source>
        <strain evidence="4 5">BE105</strain>
        <strain evidence="3">BE69</strain>
    </source>
</reference>
<dbReference type="InterPro" id="IPR000866">
    <property type="entry name" value="AhpC/TSA"/>
</dbReference>
<dbReference type="Pfam" id="PF00578">
    <property type="entry name" value="AhpC-TSA"/>
    <property type="match status" value="1"/>
</dbReference>
<dbReference type="Proteomes" id="UP001249076">
    <property type="component" value="Unassembled WGS sequence"/>
</dbReference>